<dbReference type="RefSeq" id="WP_198349615.1">
    <property type="nucleotide sequence ID" value="NZ_JAWXXT010000001.1"/>
</dbReference>
<sequence length="141" mass="15816">MSNLQASRDGSLALFNLGVTSAALGIFFYSLSRGDELVMARALVVNVIVVLEIFYLFNVRYLHTSSFNLLGVLRNPTVLIAITVVFISQLAFTYLPIMHSLFDTRPLDFMDGLLVISMGIAMMCVLETEKYLVRRGGWFDH</sequence>
<dbReference type="SUPFAM" id="SSF81665">
    <property type="entry name" value="Calcium ATPase, transmembrane domain M"/>
    <property type="match status" value="1"/>
</dbReference>
<dbReference type="AlphaFoldDB" id="A0AAJ2RQ92"/>
<keyword evidence="1" id="KW-1133">Transmembrane helix</keyword>
<dbReference type="EMBL" id="JAWXXT010000001">
    <property type="protein sequence ID" value="MDX5976293.1"/>
    <property type="molecule type" value="Genomic_DNA"/>
</dbReference>
<dbReference type="Proteomes" id="UP001276761">
    <property type="component" value="Unassembled WGS sequence"/>
</dbReference>
<organism evidence="3 4">
    <name type="scientific">Vreelandella alkaliphila</name>
    <dbReference type="NCBI Taxonomy" id="272774"/>
    <lineage>
        <taxon>Bacteria</taxon>
        <taxon>Pseudomonadati</taxon>
        <taxon>Pseudomonadota</taxon>
        <taxon>Gammaproteobacteria</taxon>
        <taxon>Oceanospirillales</taxon>
        <taxon>Halomonadaceae</taxon>
        <taxon>Vreelandella</taxon>
    </lineage>
</organism>
<proteinExistence type="predicted"/>
<feature type="transmembrane region" description="Helical" evidence="1">
    <location>
        <begin position="78"/>
        <end position="97"/>
    </location>
</feature>
<feature type="domain" description="Cation-transporting P-type ATPase C-terminal" evidence="2">
    <location>
        <begin position="19"/>
        <end position="132"/>
    </location>
</feature>
<comment type="caution">
    <text evidence="3">The sequence shown here is derived from an EMBL/GenBank/DDBJ whole genome shotgun (WGS) entry which is preliminary data.</text>
</comment>
<protein>
    <submittedName>
        <fullName evidence="3">Cation transporting ATPase C-terminal domain-containing protein</fullName>
    </submittedName>
</protein>
<reference evidence="3" key="1">
    <citation type="submission" date="2023-11" db="EMBL/GenBank/DDBJ databases">
        <title>MicrobeMod: A computational toolkit for identifying prokaryotic methylation and restriction-modification with nanopore sequencing.</title>
        <authorList>
            <person name="Crits-Christoph A."/>
            <person name="Kang S.C."/>
            <person name="Lee H."/>
            <person name="Ostrov N."/>
        </authorList>
    </citation>
    <scope>NUCLEOTIDE SEQUENCE</scope>
    <source>
        <strain evidence="3">ATCC BAA-953</strain>
    </source>
</reference>
<feature type="transmembrane region" description="Helical" evidence="1">
    <location>
        <begin position="38"/>
        <end position="57"/>
    </location>
</feature>
<evidence type="ECO:0000313" key="3">
    <source>
        <dbReference type="EMBL" id="MDX5976293.1"/>
    </source>
</evidence>
<evidence type="ECO:0000256" key="1">
    <source>
        <dbReference type="SAM" id="Phobius"/>
    </source>
</evidence>
<gene>
    <name evidence="3" type="ORF">SIL78_01820</name>
</gene>
<dbReference type="Gene3D" id="1.20.1110.10">
    <property type="entry name" value="Calcium-transporting ATPase, transmembrane domain"/>
    <property type="match status" value="1"/>
</dbReference>
<name>A0AAJ2RQ92_9GAMM</name>
<keyword evidence="1" id="KW-0812">Transmembrane</keyword>
<feature type="transmembrane region" description="Helical" evidence="1">
    <location>
        <begin position="12"/>
        <end position="32"/>
    </location>
</feature>
<dbReference type="InterPro" id="IPR006068">
    <property type="entry name" value="ATPase_P-typ_cation-transptr_C"/>
</dbReference>
<keyword evidence="1" id="KW-0472">Membrane</keyword>
<dbReference type="GeneID" id="303164199"/>
<dbReference type="Pfam" id="PF00689">
    <property type="entry name" value="Cation_ATPase_C"/>
    <property type="match status" value="1"/>
</dbReference>
<dbReference type="GO" id="GO:0022857">
    <property type="term" value="F:transmembrane transporter activity"/>
    <property type="evidence" value="ECO:0007669"/>
    <property type="project" value="UniProtKB-ARBA"/>
</dbReference>
<accession>A0AAJ2RQ92</accession>
<evidence type="ECO:0000259" key="2">
    <source>
        <dbReference type="Pfam" id="PF00689"/>
    </source>
</evidence>
<evidence type="ECO:0000313" key="4">
    <source>
        <dbReference type="Proteomes" id="UP001276761"/>
    </source>
</evidence>
<feature type="transmembrane region" description="Helical" evidence="1">
    <location>
        <begin position="109"/>
        <end position="126"/>
    </location>
</feature>
<dbReference type="InterPro" id="IPR023298">
    <property type="entry name" value="ATPase_P-typ_TM_dom_sf"/>
</dbReference>